<comment type="caution">
    <text evidence="1">The sequence shown here is derived from an EMBL/GenBank/DDBJ whole genome shotgun (WGS) entry which is preliminary data.</text>
</comment>
<protein>
    <submittedName>
        <fullName evidence="1">Uncharacterized protein</fullName>
    </submittedName>
</protein>
<keyword evidence="2" id="KW-1185">Reference proteome</keyword>
<evidence type="ECO:0000313" key="2">
    <source>
        <dbReference type="Proteomes" id="UP000744980"/>
    </source>
</evidence>
<dbReference type="EMBL" id="WXFA01000047">
    <property type="protein sequence ID" value="MBM3095519.1"/>
    <property type="molecule type" value="Genomic_DNA"/>
</dbReference>
<accession>A0AAW4FW65</accession>
<proteinExistence type="predicted"/>
<sequence>MELPRRPQNLEWNLNTINQLVTLLGICVGGVAIWVEKSRDLEELQNWRAGHELLHNERLVEVKAIEARNEERFRSLESEVRKFESITYRVKIMEQSSGSTTAA</sequence>
<reference evidence="1 2" key="1">
    <citation type="submission" date="2020-01" db="EMBL/GenBank/DDBJ databases">
        <title>Draft genome assembly of Ensifer adhaerens T173.</title>
        <authorList>
            <person name="Craig J.E."/>
            <person name="Stinchcombe J.R."/>
        </authorList>
    </citation>
    <scope>NUCLEOTIDE SEQUENCE [LARGE SCALE GENOMIC DNA]</scope>
    <source>
        <strain evidence="1 2">T173</strain>
    </source>
</reference>
<gene>
    <name evidence="1" type="ORF">GFB56_32880</name>
</gene>
<name>A0AAW4FW65_9HYPH</name>
<dbReference type="Proteomes" id="UP000744980">
    <property type="component" value="Unassembled WGS sequence"/>
</dbReference>
<organism evidence="1 2">
    <name type="scientific">Ensifer canadensis</name>
    <dbReference type="NCBI Taxonomy" id="555315"/>
    <lineage>
        <taxon>Bacteria</taxon>
        <taxon>Pseudomonadati</taxon>
        <taxon>Pseudomonadota</taxon>
        <taxon>Alphaproteobacteria</taxon>
        <taxon>Hyphomicrobiales</taxon>
        <taxon>Rhizobiaceae</taxon>
        <taxon>Sinorhizobium/Ensifer group</taxon>
        <taxon>Ensifer</taxon>
    </lineage>
</organism>
<dbReference type="RefSeq" id="WP_203529816.1">
    <property type="nucleotide sequence ID" value="NZ_CP083371.1"/>
</dbReference>
<dbReference type="AlphaFoldDB" id="A0AAW4FW65"/>
<evidence type="ECO:0000313" key="1">
    <source>
        <dbReference type="EMBL" id="MBM3095519.1"/>
    </source>
</evidence>